<dbReference type="STRING" id="1054996.SAMN05444414_102205"/>
<sequence length="99" mass="11402">MTLIADFIPKVQAIYATGKPAFTDRKVWINKTQYFADVPEVSWGFYIGGYQPAQKWLKDRNGRELSFDDVKHFQKIIKILSETDRIMQTITMDLEAAAA</sequence>
<accession>A0A1M6WAC2</accession>
<dbReference type="RefSeq" id="WP_170865010.1">
    <property type="nucleotide sequence ID" value="NZ_FRBN01000002.1"/>
</dbReference>
<protein>
    <recommendedName>
        <fullName evidence="1">Type ISP restriction-modification enzyme LLaBIII C-terminal specificity domain-containing protein</fullName>
    </recommendedName>
</protein>
<dbReference type="Proteomes" id="UP000184191">
    <property type="component" value="Unassembled WGS sequence"/>
</dbReference>
<dbReference type="AlphaFoldDB" id="A0A1M6WAC2"/>
<feature type="domain" description="Type ISP restriction-modification enzyme LLaBIII C-terminal specificity" evidence="1">
    <location>
        <begin position="17"/>
        <end position="88"/>
    </location>
</feature>
<proteinExistence type="predicted"/>
<reference evidence="3" key="1">
    <citation type="submission" date="2016-11" db="EMBL/GenBank/DDBJ databases">
        <authorList>
            <person name="Varghese N."/>
            <person name="Submissions S."/>
        </authorList>
    </citation>
    <scope>NUCLEOTIDE SEQUENCE [LARGE SCALE GENOMIC DNA]</scope>
    <source>
        <strain evidence="3">DSM 29327</strain>
    </source>
</reference>
<organism evidence="2 3">
    <name type="scientific">Roseovarius marisflavi</name>
    <dbReference type="NCBI Taxonomy" id="1054996"/>
    <lineage>
        <taxon>Bacteria</taxon>
        <taxon>Pseudomonadati</taxon>
        <taxon>Pseudomonadota</taxon>
        <taxon>Alphaproteobacteria</taxon>
        <taxon>Rhodobacterales</taxon>
        <taxon>Roseobacteraceae</taxon>
        <taxon>Roseovarius</taxon>
    </lineage>
</organism>
<evidence type="ECO:0000313" key="2">
    <source>
        <dbReference type="EMBL" id="SHK90569.1"/>
    </source>
</evidence>
<evidence type="ECO:0000313" key="3">
    <source>
        <dbReference type="Proteomes" id="UP000184191"/>
    </source>
</evidence>
<dbReference type="Pfam" id="PF18135">
    <property type="entry name" value="Type_ISP_C"/>
    <property type="match status" value="1"/>
</dbReference>
<name>A0A1M6WAC2_9RHOB</name>
<gene>
    <name evidence="2" type="ORF">SAMN05444414_102205</name>
</gene>
<evidence type="ECO:0000259" key="1">
    <source>
        <dbReference type="Pfam" id="PF18135"/>
    </source>
</evidence>
<keyword evidence="3" id="KW-1185">Reference proteome</keyword>
<dbReference type="EMBL" id="FRBN01000002">
    <property type="protein sequence ID" value="SHK90569.1"/>
    <property type="molecule type" value="Genomic_DNA"/>
</dbReference>
<dbReference type="InterPro" id="IPR041635">
    <property type="entry name" value="Type_ISP_LLaBIII_C"/>
</dbReference>